<proteinExistence type="predicted"/>
<evidence type="ECO:0000256" key="3">
    <source>
        <dbReference type="ARBA" id="ARBA00023219"/>
    </source>
</evidence>
<feature type="compositionally biased region" description="Polar residues" evidence="4">
    <location>
        <begin position="1"/>
        <end position="13"/>
    </location>
</feature>
<evidence type="ECO:0000313" key="6">
    <source>
        <dbReference type="Proteomes" id="UP000198894"/>
    </source>
</evidence>
<protein>
    <submittedName>
        <fullName evidence="5">Bacteriophage head to tail connecting protein</fullName>
    </submittedName>
</protein>
<name>A0A1G9H420_9HYPH</name>
<feature type="compositionally biased region" description="Polar residues" evidence="4">
    <location>
        <begin position="314"/>
        <end position="323"/>
    </location>
</feature>
<gene>
    <name evidence="5" type="ORF">SAMN05428953_12661</name>
</gene>
<keyword evidence="6" id="KW-1185">Reference proteome</keyword>
<reference evidence="6" key="1">
    <citation type="submission" date="2016-10" db="EMBL/GenBank/DDBJ databases">
        <authorList>
            <person name="Varghese N."/>
            <person name="Submissions S."/>
        </authorList>
    </citation>
    <scope>NUCLEOTIDE SEQUENCE [LARGE SCALE GENOMIC DNA]</scope>
    <source>
        <strain evidence="6">CGMCC 1.11022</strain>
    </source>
</reference>
<evidence type="ECO:0000256" key="4">
    <source>
        <dbReference type="SAM" id="MobiDB-lite"/>
    </source>
</evidence>
<evidence type="ECO:0000313" key="5">
    <source>
        <dbReference type="EMBL" id="SDL07632.1"/>
    </source>
</evidence>
<dbReference type="InterPro" id="IPR020991">
    <property type="entry name" value="Connector_podovirus"/>
</dbReference>
<keyword evidence="2" id="KW-1188">Viral release from host cell</keyword>
<dbReference type="Pfam" id="PF12236">
    <property type="entry name" value="Head-tail_con"/>
    <property type="match status" value="1"/>
</dbReference>
<feature type="region of interest" description="Disordered" evidence="4">
    <location>
        <begin position="1"/>
        <end position="20"/>
    </location>
</feature>
<feature type="region of interest" description="Disordered" evidence="4">
    <location>
        <begin position="308"/>
        <end position="328"/>
    </location>
</feature>
<organism evidence="5 6">
    <name type="scientific">Mesorhizobium muleiense</name>
    <dbReference type="NCBI Taxonomy" id="1004279"/>
    <lineage>
        <taxon>Bacteria</taxon>
        <taxon>Pseudomonadati</taxon>
        <taxon>Pseudomonadota</taxon>
        <taxon>Alphaproteobacteria</taxon>
        <taxon>Hyphomicrobiales</taxon>
        <taxon>Phyllobacteriaceae</taxon>
        <taxon>Mesorhizobium</taxon>
    </lineage>
</organism>
<dbReference type="EMBL" id="FNEE01000026">
    <property type="protein sequence ID" value="SDL07632.1"/>
    <property type="molecule type" value="Genomic_DNA"/>
</dbReference>
<comment type="subcellular location">
    <subcellularLocation>
        <location evidence="1">Virion</location>
    </subcellularLocation>
</comment>
<dbReference type="Proteomes" id="UP000198894">
    <property type="component" value="Unassembled WGS sequence"/>
</dbReference>
<keyword evidence="3" id="KW-0231">Viral genome packaging</keyword>
<sequence length="566" mass="63418">MTDNAPRNESQVSYHRRRAEELKSVRNPWETVWRPLADFIEPTRLRLSNTNEGATSRANILDSTGTKSLRTLASGMHSGITSPARPWFRFGTSDPELKDFAPVKTWLSDVEQRMREVFSSSNIYNAFHTGYGDLGQFGQSVGLLVEDEQSTVRMQQLLHGRFWIARDERGRATTLYRTFRWSVQRIVSRFGYSKVSTRIRTLFDQSKYDERFDIWHAVEPRLNRDPSRIDKKNKPFLSNYWEDSDTAGGAGLEMFEESGFDGNPIIAPPWELAGDDHYALSPGQIALGDVKGLQLETKRKWEAIDKKVRPPMTGPTSMRNNPASLLPGSVTYVDDPTGKGYRAAMDVNIDLSHLTADIRDLRDHIREIFYADLFLMLSNMEGIQPRNQFEIAERKEEKLLALGPVLENIYGAQLEPTIDRTFEIMNRRGMLPPPPPDIQNQTLKIEYISILAQAQKAVATGSIERGFAFAGQLAAVKPEVLDKLDGDEAIDVYFDYLGVPPSIVIPDEEVAKVRKARTQRQQMAENAEMMATVAPAAKQGADAAAVLAGAQDNPGGGALLERLGIG</sequence>
<accession>A0A1G9H420</accession>
<dbReference type="RefSeq" id="WP_091599746.1">
    <property type="nucleotide sequence ID" value="NZ_FNEE01000026.1"/>
</dbReference>
<dbReference type="AlphaFoldDB" id="A0A1G9H420"/>
<evidence type="ECO:0000256" key="2">
    <source>
        <dbReference type="ARBA" id="ARBA00022612"/>
    </source>
</evidence>
<evidence type="ECO:0000256" key="1">
    <source>
        <dbReference type="ARBA" id="ARBA00004328"/>
    </source>
</evidence>